<evidence type="ECO:0000313" key="2">
    <source>
        <dbReference type="Proteomes" id="UP000185911"/>
    </source>
</evidence>
<sequence length="71" mass="8131">MTTRQKDYLQATKTALGANTWDELAEMAGVAPRALKTYRMPEGSGDYRTMPRPMQKVFEMLLAEHKKNKVK</sequence>
<dbReference type="Proteomes" id="UP000185911">
    <property type="component" value="Unassembled WGS sequence"/>
</dbReference>
<name>A0A1Q8Y8Z9_9BURK</name>
<organism evidence="1 2">
    <name type="scientific">Rhodoferax antarcticus ANT.BR</name>
    <dbReference type="NCBI Taxonomy" id="1111071"/>
    <lineage>
        <taxon>Bacteria</taxon>
        <taxon>Pseudomonadati</taxon>
        <taxon>Pseudomonadota</taxon>
        <taxon>Betaproteobacteria</taxon>
        <taxon>Burkholderiales</taxon>
        <taxon>Comamonadaceae</taxon>
        <taxon>Rhodoferax</taxon>
    </lineage>
</organism>
<accession>A0A1Q8Y8Z9</accession>
<dbReference type="RefSeq" id="WP_075588290.1">
    <property type="nucleotide sequence ID" value="NZ_MSYM01000020.1"/>
</dbReference>
<keyword evidence="2" id="KW-1185">Reference proteome</keyword>
<dbReference type="EMBL" id="MSYM01000020">
    <property type="protein sequence ID" value="OLP04478.1"/>
    <property type="molecule type" value="Genomic_DNA"/>
</dbReference>
<reference evidence="1 2" key="1">
    <citation type="submission" date="2017-01" db="EMBL/GenBank/DDBJ databases">
        <title>Genome sequence of Rhodoferax antarcticus ANT.BR, a psychrophilic purple nonsulfur bacterium from an Antarctic microbial mat.</title>
        <authorList>
            <person name="Baker J."/>
            <person name="Riester C."/>
            <person name="Skinner B."/>
            <person name="Newell A."/>
            <person name="Swingley W."/>
            <person name="Madigan M."/>
            <person name="Jung D."/>
            <person name="Asao M."/>
            <person name="Chen M."/>
            <person name="Loughlin P."/>
            <person name="Pan H."/>
            <person name="Lin S."/>
            <person name="Li N."/>
            <person name="Shaw J."/>
            <person name="Prado M."/>
            <person name="Sherman C."/>
            <person name="Li X."/>
            <person name="Tang J."/>
            <person name="Blankenship R."/>
            <person name="Zhao T."/>
            <person name="Touchman J."/>
            <person name="Sattley M."/>
        </authorList>
    </citation>
    <scope>NUCLEOTIDE SEQUENCE [LARGE SCALE GENOMIC DNA]</scope>
    <source>
        <strain evidence="1 2">ANT.BR</strain>
    </source>
</reference>
<gene>
    <name evidence="1" type="ORF">BLL52_4265</name>
</gene>
<comment type="caution">
    <text evidence="1">The sequence shown here is derived from an EMBL/GenBank/DDBJ whole genome shotgun (WGS) entry which is preliminary data.</text>
</comment>
<evidence type="ECO:0000313" key="1">
    <source>
        <dbReference type="EMBL" id="OLP04478.1"/>
    </source>
</evidence>
<protein>
    <submittedName>
        <fullName evidence="1">Putative transcriptional regulator</fullName>
    </submittedName>
</protein>
<proteinExistence type="predicted"/>
<dbReference type="AlphaFoldDB" id="A0A1Q8Y8Z9"/>